<name>A0A1R4HX04_9GAMM</name>
<dbReference type="OrthoDB" id="21915at2"/>
<feature type="chain" id="PRO_5012006298" description="DUF4019 domain-containing protein" evidence="1">
    <location>
        <begin position="22"/>
        <end position="134"/>
    </location>
</feature>
<evidence type="ECO:0008006" key="4">
    <source>
        <dbReference type="Google" id="ProtNLM"/>
    </source>
</evidence>
<keyword evidence="1" id="KW-0732">Signal</keyword>
<reference evidence="2 3" key="1">
    <citation type="submission" date="2017-02" db="EMBL/GenBank/DDBJ databases">
        <authorList>
            <person name="Dridi B."/>
        </authorList>
    </citation>
    <scope>NUCLEOTIDE SEQUENCE [LARGE SCALE GENOMIC DNA]</scope>
    <source>
        <strain evidence="2 3">JB380</strain>
    </source>
</reference>
<evidence type="ECO:0000256" key="1">
    <source>
        <dbReference type="SAM" id="SignalP"/>
    </source>
</evidence>
<feature type="signal peptide" evidence="1">
    <location>
        <begin position="1"/>
        <end position="21"/>
    </location>
</feature>
<gene>
    <name evidence="2" type="ORF">CZ787_07290</name>
</gene>
<dbReference type="EMBL" id="FUKM01000028">
    <property type="protein sequence ID" value="SJN12065.1"/>
    <property type="molecule type" value="Genomic_DNA"/>
</dbReference>
<dbReference type="InterPro" id="IPR025091">
    <property type="entry name" value="DUF4019"/>
</dbReference>
<evidence type="ECO:0000313" key="2">
    <source>
        <dbReference type="EMBL" id="SJN12065.1"/>
    </source>
</evidence>
<dbReference type="Pfam" id="PF13211">
    <property type="entry name" value="DUF4019"/>
    <property type="match status" value="1"/>
</dbReference>
<organism evidence="2 3">
    <name type="scientific">Halomonas citrativorans</name>
    <dbReference type="NCBI Taxonomy" id="2742612"/>
    <lineage>
        <taxon>Bacteria</taxon>
        <taxon>Pseudomonadati</taxon>
        <taxon>Pseudomonadota</taxon>
        <taxon>Gammaproteobacteria</taxon>
        <taxon>Oceanospirillales</taxon>
        <taxon>Halomonadaceae</taxon>
        <taxon>Halomonas</taxon>
    </lineage>
</organism>
<proteinExistence type="predicted"/>
<dbReference type="RefSeq" id="WP_087107621.1">
    <property type="nucleotide sequence ID" value="NZ_FUKM01000028.1"/>
</dbReference>
<evidence type="ECO:0000313" key="3">
    <source>
        <dbReference type="Proteomes" id="UP000196331"/>
    </source>
</evidence>
<comment type="caution">
    <text evidence="2">The sequence shown here is derived from an EMBL/GenBank/DDBJ whole genome shotgun (WGS) entry which is preliminary data.</text>
</comment>
<accession>A0A1R4HX04</accession>
<dbReference type="Gene3D" id="3.10.450.590">
    <property type="match status" value="1"/>
</dbReference>
<sequence>MPKIVICFITTLLLLAPYAQANTDAAEAAALAWLDAIDSGEYELAWEESSPLLKSPLSPSMLERTISAARRDFGSVESRRRTRVITQTSMPGAPKNDYKKFTYQTRFANKSDITETITPHFEDGVWKVSGYYVY</sequence>
<dbReference type="AlphaFoldDB" id="A0A1R4HX04"/>
<protein>
    <recommendedName>
        <fullName evidence="4">DUF4019 domain-containing protein</fullName>
    </recommendedName>
</protein>
<dbReference type="Proteomes" id="UP000196331">
    <property type="component" value="Unassembled WGS sequence"/>
</dbReference>